<dbReference type="EMBL" id="UEYP01000006">
    <property type="protein sequence ID" value="SSC68186.1"/>
    <property type="molecule type" value="Genomic_DNA"/>
</dbReference>
<keyword evidence="5" id="KW-1185">Reference proteome</keyword>
<proteinExistence type="inferred from homology"/>
<comment type="similarity">
    <text evidence="1">Belongs to the DinB family.</text>
</comment>
<dbReference type="Pfam" id="PF05163">
    <property type="entry name" value="DinB"/>
    <property type="match status" value="1"/>
</dbReference>
<dbReference type="PANTHER" id="PTHR37302:SF1">
    <property type="entry name" value="PROTEIN DINB"/>
    <property type="match status" value="1"/>
</dbReference>
<feature type="binding site" evidence="3">
    <location>
        <position position="48"/>
    </location>
    <ligand>
        <name>a divalent metal cation</name>
        <dbReference type="ChEBI" id="CHEBI:60240"/>
    </ligand>
</feature>
<dbReference type="GO" id="GO:0046872">
    <property type="term" value="F:metal ion binding"/>
    <property type="evidence" value="ECO:0007669"/>
    <property type="project" value="UniProtKB-KW"/>
</dbReference>
<evidence type="ECO:0000256" key="3">
    <source>
        <dbReference type="PIRSR" id="PIRSR607837-1"/>
    </source>
</evidence>
<dbReference type="AlphaFoldDB" id="A0A376AK37"/>
<dbReference type="InterPro" id="IPR034660">
    <property type="entry name" value="DinB/YfiT-like"/>
</dbReference>
<sequence length="169" mass="19339">MLQHFQMFAAYNQWANRTLYSAAQDLTAEELNADRGAFFGSLFATLTHIVVTDRIWLRRFTNAGPLHSALDEKPFKTFTELARARQDEDRRIIDWCEALTQEQLSGDFTYSPITNPTPISQKLGPALAHLFNHQTHHRGQAHATLTALGQPSPSLDLIYFLRQEGRQWL</sequence>
<evidence type="ECO:0000256" key="1">
    <source>
        <dbReference type="ARBA" id="ARBA00008635"/>
    </source>
</evidence>
<dbReference type="OrthoDB" id="9807509at2"/>
<reference evidence="5" key="1">
    <citation type="submission" date="2018-07" db="EMBL/GenBank/DDBJ databases">
        <authorList>
            <person name="Peiro R."/>
            <person name="Begona"/>
            <person name="Cbmso G."/>
            <person name="Lopez M."/>
            <person name="Gonzalez S."/>
        </authorList>
    </citation>
    <scope>NUCLEOTIDE SEQUENCE [LARGE SCALE GENOMIC DNA]</scope>
</reference>
<evidence type="ECO:0000313" key="5">
    <source>
        <dbReference type="Proteomes" id="UP000254764"/>
    </source>
</evidence>
<name>A0A376AK37_9HYPH</name>
<evidence type="ECO:0000256" key="2">
    <source>
        <dbReference type="ARBA" id="ARBA00022723"/>
    </source>
</evidence>
<dbReference type="Proteomes" id="UP000254764">
    <property type="component" value="Unassembled WGS sequence"/>
</dbReference>
<dbReference type="RefSeq" id="WP_115670706.1">
    <property type="nucleotide sequence ID" value="NZ_UEYP01000006.1"/>
</dbReference>
<gene>
    <name evidence="4" type="ORF">RHIZ70_3894</name>
</gene>
<dbReference type="SUPFAM" id="SSF109854">
    <property type="entry name" value="DinB/YfiT-like putative metalloenzymes"/>
    <property type="match status" value="1"/>
</dbReference>
<organism evidence="4 5">
    <name type="scientific">Ciceribacter selenitireducens ATCC BAA-1503</name>
    <dbReference type="NCBI Taxonomy" id="1336235"/>
    <lineage>
        <taxon>Bacteria</taxon>
        <taxon>Pseudomonadati</taxon>
        <taxon>Pseudomonadota</taxon>
        <taxon>Alphaproteobacteria</taxon>
        <taxon>Hyphomicrobiales</taxon>
        <taxon>Rhizobiaceae</taxon>
        <taxon>Ciceribacter</taxon>
    </lineage>
</organism>
<accession>A0A376AK37</accession>
<evidence type="ECO:0000313" key="4">
    <source>
        <dbReference type="EMBL" id="SSC68186.1"/>
    </source>
</evidence>
<feature type="binding site" evidence="3">
    <location>
        <position position="137"/>
    </location>
    <ligand>
        <name>a divalent metal cation</name>
        <dbReference type="ChEBI" id="CHEBI:60240"/>
    </ligand>
</feature>
<keyword evidence="2 3" id="KW-0479">Metal-binding</keyword>
<protein>
    <recommendedName>
        <fullName evidence="6">Damage-inducible protein DinB</fullName>
    </recommendedName>
</protein>
<dbReference type="Gene3D" id="1.20.120.450">
    <property type="entry name" value="dinb family like domain"/>
    <property type="match status" value="1"/>
</dbReference>
<feature type="binding site" evidence="3">
    <location>
        <position position="133"/>
    </location>
    <ligand>
        <name>a divalent metal cation</name>
        <dbReference type="ChEBI" id="CHEBI:60240"/>
    </ligand>
</feature>
<evidence type="ECO:0008006" key="6">
    <source>
        <dbReference type="Google" id="ProtNLM"/>
    </source>
</evidence>
<dbReference type="PANTHER" id="PTHR37302">
    <property type="entry name" value="SLR1116 PROTEIN"/>
    <property type="match status" value="1"/>
</dbReference>
<dbReference type="InterPro" id="IPR007837">
    <property type="entry name" value="DinB"/>
</dbReference>